<sequence length="262" mass="29537">MSVSDLKPDITAGPSSWSHHYPAARGERQSPINIATGKAKYDTKLVEKPLKIDYHPEECMCLENNGHTFKANCKEKSTLTGGPLGDDEYRLIQFHLHWGGKDDRGAEHTIDGKVYAAELHLVHWNTSKYKTFEEAVDKQDGLAVLCMFIKVGNSHPGFELLCKDFDRIKCKGKSCSIDEHFSPAVLLPNDTSRYWTYPGSLTTPPCFESVTFILFQETLEFSPEQLAALRSLKFGDESSDDMVDNFRPCCYIGTRTVRASFR</sequence>
<evidence type="ECO:0000256" key="9">
    <source>
        <dbReference type="ARBA" id="ARBA00022837"/>
    </source>
</evidence>
<dbReference type="PANTHER" id="PTHR18952:SF141">
    <property type="entry name" value="CARBONIC ANHYDRASE"/>
    <property type="match status" value="1"/>
</dbReference>
<comment type="cofactor">
    <cofactor evidence="1">
        <name>Zn(2+)</name>
        <dbReference type="ChEBI" id="CHEBI:29105"/>
    </cofactor>
</comment>
<reference evidence="14 15" key="1">
    <citation type="submission" date="2018-04" db="EMBL/GenBank/DDBJ databases">
        <title>The genome of golden apple snail Pomacea canaliculata provides insight into stress tolerance and invasive adaptation.</title>
        <authorList>
            <person name="Liu C."/>
            <person name="Liu B."/>
            <person name="Ren Y."/>
            <person name="Zhang Y."/>
            <person name="Wang H."/>
            <person name="Li S."/>
            <person name="Jiang F."/>
            <person name="Yin L."/>
            <person name="Zhang G."/>
            <person name="Qian W."/>
            <person name="Fan W."/>
        </authorList>
    </citation>
    <scope>NUCLEOTIDE SEQUENCE [LARGE SCALE GENOMIC DNA]</scope>
    <source>
        <strain evidence="14">SZHN2017</strain>
        <tissue evidence="14">Muscle</tissue>
    </source>
</reference>
<gene>
    <name evidence="14" type="ORF">C0Q70_18883</name>
</gene>
<evidence type="ECO:0000313" key="15">
    <source>
        <dbReference type="Proteomes" id="UP000245119"/>
    </source>
</evidence>
<evidence type="ECO:0000256" key="11">
    <source>
        <dbReference type="ARBA" id="ARBA00048348"/>
    </source>
</evidence>
<dbReference type="PANTHER" id="PTHR18952">
    <property type="entry name" value="CARBONIC ANHYDRASE"/>
    <property type="match status" value="1"/>
</dbReference>
<dbReference type="Pfam" id="PF00194">
    <property type="entry name" value="Carb_anhydrase"/>
    <property type="match status" value="1"/>
</dbReference>
<evidence type="ECO:0000256" key="6">
    <source>
        <dbReference type="ARBA" id="ARBA00022723"/>
    </source>
</evidence>
<keyword evidence="6" id="KW-0479">Metal-binding</keyword>
<feature type="region of interest" description="Disordered" evidence="12">
    <location>
        <begin position="1"/>
        <end position="30"/>
    </location>
</feature>
<accession>A0A2T7NHS2</accession>
<comment type="similarity">
    <text evidence="3">Belongs to the alpha-carbonic anhydrase family.</text>
</comment>
<keyword evidence="5" id="KW-0964">Secreted</keyword>
<feature type="domain" description="Alpha-carbonic anhydrase" evidence="13">
    <location>
        <begin position="1"/>
        <end position="261"/>
    </location>
</feature>
<organism evidence="14 15">
    <name type="scientific">Pomacea canaliculata</name>
    <name type="common">Golden apple snail</name>
    <dbReference type="NCBI Taxonomy" id="400727"/>
    <lineage>
        <taxon>Eukaryota</taxon>
        <taxon>Metazoa</taxon>
        <taxon>Spiralia</taxon>
        <taxon>Lophotrochozoa</taxon>
        <taxon>Mollusca</taxon>
        <taxon>Gastropoda</taxon>
        <taxon>Caenogastropoda</taxon>
        <taxon>Architaenioglossa</taxon>
        <taxon>Ampullarioidea</taxon>
        <taxon>Ampullariidae</taxon>
        <taxon>Pomacea</taxon>
    </lineage>
</organism>
<proteinExistence type="inferred from homology"/>
<keyword evidence="10" id="KW-0456">Lyase</keyword>
<dbReference type="GO" id="GO:0008270">
    <property type="term" value="F:zinc ion binding"/>
    <property type="evidence" value="ECO:0007669"/>
    <property type="project" value="InterPro"/>
</dbReference>
<dbReference type="InterPro" id="IPR001148">
    <property type="entry name" value="CA_dom"/>
</dbReference>
<protein>
    <recommendedName>
        <fullName evidence="4">carbonic anhydrase</fullName>
        <ecNumber evidence="4">4.2.1.1</ecNumber>
    </recommendedName>
</protein>
<dbReference type="InterPro" id="IPR023561">
    <property type="entry name" value="Carbonic_anhydrase_a-class"/>
</dbReference>
<dbReference type="Gene3D" id="3.10.200.10">
    <property type="entry name" value="Alpha carbonic anhydrase"/>
    <property type="match status" value="1"/>
</dbReference>
<evidence type="ECO:0000313" key="14">
    <source>
        <dbReference type="EMBL" id="PVD20723.1"/>
    </source>
</evidence>
<dbReference type="InterPro" id="IPR036398">
    <property type="entry name" value="CA_dom_sf"/>
</dbReference>
<evidence type="ECO:0000259" key="13">
    <source>
        <dbReference type="PROSITE" id="PS51144"/>
    </source>
</evidence>
<dbReference type="GO" id="GO:0005737">
    <property type="term" value="C:cytoplasm"/>
    <property type="evidence" value="ECO:0007669"/>
    <property type="project" value="TreeGrafter"/>
</dbReference>
<evidence type="ECO:0000256" key="10">
    <source>
        <dbReference type="ARBA" id="ARBA00023239"/>
    </source>
</evidence>
<keyword evidence="7" id="KW-0677">Repeat</keyword>
<dbReference type="SUPFAM" id="SSF51069">
    <property type="entry name" value="Carbonic anhydrase"/>
    <property type="match status" value="1"/>
</dbReference>
<keyword evidence="5" id="KW-0272">Extracellular matrix</keyword>
<dbReference type="SMART" id="SM01057">
    <property type="entry name" value="Carb_anhydrase"/>
    <property type="match status" value="1"/>
</dbReference>
<evidence type="ECO:0000256" key="3">
    <source>
        <dbReference type="ARBA" id="ARBA00010718"/>
    </source>
</evidence>
<dbReference type="GO" id="GO:0004089">
    <property type="term" value="F:carbonate dehydratase activity"/>
    <property type="evidence" value="ECO:0007669"/>
    <property type="project" value="UniProtKB-EC"/>
</dbReference>
<name>A0A2T7NHS2_POMCA</name>
<dbReference type="STRING" id="400727.A0A2T7NHS2"/>
<dbReference type="EMBL" id="PZQS01000012">
    <property type="protein sequence ID" value="PVD20723.1"/>
    <property type="molecule type" value="Genomic_DNA"/>
</dbReference>
<comment type="caution">
    <text evidence="14">The sequence shown here is derived from an EMBL/GenBank/DDBJ whole genome shotgun (WGS) entry which is preliminary data.</text>
</comment>
<comment type="catalytic activity">
    <reaction evidence="11">
        <text>hydrogencarbonate + H(+) = CO2 + H2O</text>
        <dbReference type="Rhea" id="RHEA:10748"/>
        <dbReference type="ChEBI" id="CHEBI:15377"/>
        <dbReference type="ChEBI" id="CHEBI:15378"/>
        <dbReference type="ChEBI" id="CHEBI:16526"/>
        <dbReference type="ChEBI" id="CHEBI:17544"/>
        <dbReference type="EC" id="4.2.1.1"/>
    </reaction>
</comment>
<dbReference type="PROSITE" id="PS51144">
    <property type="entry name" value="ALPHA_CA_2"/>
    <property type="match status" value="1"/>
</dbReference>
<evidence type="ECO:0000256" key="4">
    <source>
        <dbReference type="ARBA" id="ARBA00012925"/>
    </source>
</evidence>
<evidence type="ECO:0000256" key="8">
    <source>
        <dbReference type="ARBA" id="ARBA00022833"/>
    </source>
</evidence>
<dbReference type="EC" id="4.2.1.1" evidence="4"/>
<keyword evidence="8" id="KW-0862">Zinc</keyword>
<dbReference type="AlphaFoldDB" id="A0A2T7NHS2"/>
<keyword evidence="15" id="KW-1185">Reference proteome</keyword>
<dbReference type="OrthoDB" id="429145at2759"/>
<evidence type="ECO:0000256" key="5">
    <source>
        <dbReference type="ARBA" id="ARBA00022530"/>
    </source>
</evidence>
<evidence type="ECO:0000256" key="12">
    <source>
        <dbReference type="SAM" id="MobiDB-lite"/>
    </source>
</evidence>
<comment type="subcellular location">
    <subcellularLocation>
        <location evidence="2">Secreted</location>
        <location evidence="2">Extracellular space</location>
        <location evidence="2">Extracellular matrix</location>
    </subcellularLocation>
</comment>
<evidence type="ECO:0000256" key="1">
    <source>
        <dbReference type="ARBA" id="ARBA00001947"/>
    </source>
</evidence>
<evidence type="ECO:0000256" key="7">
    <source>
        <dbReference type="ARBA" id="ARBA00022737"/>
    </source>
</evidence>
<dbReference type="Proteomes" id="UP000245119">
    <property type="component" value="Linkage Group LG12"/>
</dbReference>
<evidence type="ECO:0000256" key="2">
    <source>
        <dbReference type="ARBA" id="ARBA00004498"/>
    </source>
</evidence>
<keyword evidence="9" id="KW-0106">Calcium</keyword>